<dbReference type="Proteomes" id="UP000195221">
    <property type="component" value="Unassembled WGS sequence"/>
</dbReference>
<accession>A0A242N472</accession>
<evidence type="ECO:0000313" key="2">
    <source>
        <dbReference type="Proteomes" id="UP000195221"/>
    </source>
</evidence>
<evidence type="ECO:0000313" key="1">
    <source>
        <dbReference type="EMBL" id="OTP78460.1"/>
    </source>
</evidence>
<protein>
    <submittedName>
        <fullName evidence="1">RecA/RadA recombinase</fullName>
    </submittedName>
</protein>
<name>A0A242N472_CABSO</name>
<dbReference type="EMBL" id="NBTZ01000023">
    <property type="protein sequence ID" value="OTP78460.1"/>
    <property type="molecule type" value="Genomic_DNA"/>
</dbReference>
<proteinExistence type="predicted"/>
<reference evidence="1 2" key="1">
    <citation type="submission" date="2017-03" db="EMBL/GenBank/DDBJ databases">
        <title>Genome analysis of strain PAMC 26577.</title>
        <authorList>
            <person name="Oh H.-M."/>
            <person name="Yang J.-A."/>
        </authorList>
    </citation>
    <scope>NUCLEOTIDE SEQUENCE [LARGE SCALE GENOMIC DNA]</scope>
    <source>
        <strain evidence="1 2">PAMC 26577</strain>
    </source>
</reference>
<dbReference type="AlphaFoldDB" id="A0A242N472"/>
<comment type="caution">
    <text evidence="1">The sequence shown here is derived from an EMBL/GenBank/DDBJ whole genome shotgun (WGS) entry which is preliminary data.</text>
</comment>
<sequence>MVKLFPSPNLLISEHRRVQRRTVEMPAPAVEHAAITE</sequence>
<organism evidence="1 2">
    <name type="scientific">Caballeronia sordidicola</name>
    <name type="common">Burkholderia sordidicola</name>
    <dbReference type="NCBI Taxonomy" id="196367"/>
    <lineage>
        <taxon>Bacteria</taxon>
        <taxon>Pseudomonadati</taxon>
        <taxon>Pseudomonadota</taxon>
        <taxon>Betaproteobacteria</taxon>
        <taxon>Burkholderiales</taxon>
        <taxon>Burkholderiaceae</taxon>
        <taxon>Caballeronia</taxon>
    </lineage>
</organism>
<gene>
    <name evidence="1" type="ORF">PAMC26577_04675</name>
</gene>